<dbReference type="OrthoDB" id="5346621at2759"/>
<reference evidence="2 3" key="1">
    <citation type="submission" date="2021-02" db="EMBL/GenBank/DDBJ databases">
        <title>Pan-genome distribution and transcriptional activeness of fungal secondary metabolism genes in Aspergillus section Fumigati.</title>
        <authorList>
            <person name="Takahashi H."/>
            <person name="Umemura M."/>
            <person name="Ninomiya A."/>
            <person name="Kusuya Y."/>
            <person name="Urayama S."/>
            <person name="Shimizu M."/>
            <person name="Watanabe A."/>
            <person name="Kamei K."/>
            <person name="Yaguchi T."/>
            <person name="Hagiwara D."/>
        </authorList>
    </citation>
    <scope>NUCLEOTIDE SEQUENCE [LARGE SCALE GENOMIC DNA]</scope>
    <source>
        <strain evidence="2 3">IFM 47045</strain>
    </source>
</reference>
<dbReference type="RefSeq" id="XP_043130347.1">
    <property type="nucleotide sequence ID" value="XM_043274412.1"/>
</dbReference>
<accession>A0A9P3C8T6</accession>
<protein>
    <submittedName>
        <fullName evidence="2">Uncharacterized protein</fullName>
    </submittedName>
</protein>
<dbReference type="EMBL" id="BOPL01000013">
    <property type="protein sequence ID" value="GIK07161.1"/>
    <property type="molecule type" value="Genomic_DNA"/>
</dbReference>
<gene>
    <name evidence="2" type="ORF">Aspvir_002816</name>
</gene>
<evidence type="ECO:0000313" key="3">
    <source>
        <dbReference type="Proteomes" id="UP000710440"/>
    </source>
</evidence>
<dbReference type="AlphaFoldDB" id="A0A9P3C8T6"/>
<keyword evidence="3" id="KW-1185">Reference proteome</keyword>
<sequence>MSRAFSTTAQQLKKLKWRLNGTTVDVAWAQRTAEKAVDKAPGLAGKVDSGVVQGNPHPTDKTGDSYHASITLGINDVQGKDRVTSAHVYPDGSVAFSKEVYGRVKVDVDPAAPKEHSASK</sequence>
<dbReference type="GeneID" id="66930798"/>
<name>A0A9P3C8T6_ASPVI</name>
<feature type="region of interest" description="Disordered" evidence="1">
    <location>
        <begin position="37"/>
        <end position="67"/>
    </location>
</feature>
<evidence type="ECO:0000313" key="2">
    <source>
        <dbReference type="EMBL" id="GIK07161.1"/>
    </source>
</evidence>
<dbReference type="Proteomes" id="UP000710440">
    <property type="component" value="Unassembled WGS sequence"/>
</dbReference>
<evidence type="ECO:0000256" key="1">
    <source>
        <dbReference type="SAM" id="MobiDB-lite"/>
    </source>
</evidence>
<proteinExistence type="predicted"/>
<organism evidence="2 3">
    <name type="scientific">Aspergillus viridinutans</name>
    <dbReference type="NCBI Taxonomy" id="75553"/>
    <lineage>
        <taxon>Eukaryota</taxon>
        <taxon>Fungi</taxon>
        <taxon>Dikarya</taxon>
        <taxon>Ascomycota</taxon>
        <taxon>Pezizomycotina</taxon>
        <taxon>Eurotiomycetes</taxon>
        <taxon>Eurotiomycetidae</taxon>
        <taxon>Eurotiales</taxon>
        <taxon>Aspergillaceae</taxon>
        <taxon>Aspergillus</taxon>
        <taxon>Aspergillus subgen. Fumigati</taxon>
    </lineage>
</organism>
<comment type="caution">
    <text evidence="2">The sequence shown here is derived from an EMBL/GenBank/DDBJ whole genome shotgun (WGS) entry which is preliminary data.</text>
</comment>